<name>A0A532VA08_UNCT6</name>
<dbReference type="Proteomes" id="UP000317778">
    <property type="component" value="Unassembled WGS sequence"/>
</dbReference>
<evidence type="ECO:0000313" key="3">
    <source>
        <dbReference type="Proteomes" id="UP000317778"/>
    </source>
</evidence>
<dbReference type="InterPro" id="IPR005135">
    <property type="entry name" value="Endo/exonuclease/phosphatase"/>
</dbReference>
<dbReference type="InterPro" id="IPR036691">
    <property type="entry name" value="Endo/exonu/phosph_ase_sf"/>
</dbReference>
<organism evidence="2 3">
    <name type="scientific">candidate division TA06 bacterium B3_TA06</name>
    <dbReference type="NCBI Taxonomy" id="2012487"/>
    <lineage>
        <taxon>Bacteria</taxon>
        <taxon>Bacteria division TA06</taxon>
    </lineage>
</organism>
<evidence type="ECO:0000259" key="1">
    <source>
        <dbReference type="Pfam" id="PF03372"/>
    </source>
</evidence>
<feature type="domain" description="Endonuclease/exonuclease/phosphatase" evidence="1">
    <location>
        <begin position="32"/>
        <end position="331"/>
    </location>
</feature>
<comment type="caution">
    <text evidence="2">The sequence shown here is derived from an EMBL/GenBank/DDBJ whole genome shotgun (WGS) entry which is preliminary data.</text>
</comment>
<dbReference type="Pfam" id="PF03372">
    <property type="entry name" value="Exo_endo_phos"/>
    <property type="match status" value="1"/>
</dbReference>
<dbReference type="EMBL" id="NJBO01000002">
    <property type="protein sequence ID" value="TKJ44026.1"/>
    <property type="molecule type" value="Genomic_DNA"/>
</dbReference>
<dbReference type="GO" id="GO:0003824">
    <property type="term" value="F:catalytic activity"/>
    <property type="evidence" value="ECO:0007669"/>
    <property type="project" value="InterPro"/>
</dbReference>
<dbReference type="SUPFAM" id="SSF56219">
    <property type="entry name" value="DNase I-like"/>
    <property type="match status" value="1"/>
</dbReference>
<accession>A0A532VA08</accession>
<evidence type="ECO:0000313" key="2">
    <source>
        <dbReference type="EMBL" id="TKJ44026.1"/>
    </source>
</evidence>
<sequence>MHKLKLCSYNIKWMAHLFKKKGVEPLTGSSEEAERSKAIAYVIKAVDPDILGICEAPNSPQHLENWVREFLSDAGYNVVMAEEGFLSRGQQELAVLYKSEKVHVGVAHERNAKRDPFNGRFEFDTDDDRIEEIHRFYRPPLEALITTPDGNRELAMLMVTHTKSKGIFNAVDLLTYERSSRRNRLKLLAQCSWIRKRVDQWMNEDGCQVIVMGDFNDGPEMDYDERRLCKSAVEIVMGSIWEPSGVLQNAVEKPGWRWSRNRKKAGWMPASACFKDRFTEDYVNVLIDHVLFSQGIKISEPGCGRVWNPYQNEKEIGDKKLREALDKASDHYPVSVEVEIE</sequence>
<reference evidence="2 3" key="1">
    <citation type="submission" date="2017-06" db="EMBL/GenBank/DDBJ databases">
        <title>Novel microbial phyla capable of carbon fixation and sulfur reduction in deep-sea sediments.</title>
        <authorList>
            <person name="Huang J."/>
            <person name="Baker B."/>
            <person name="Wang Y."/>
        </authorList>
    </citation>
    <scope>NUCLEOTIDE SEQUENCE [LARGE SCALE GENOMIC DNA]</scope>
    <source>
        <strain evidence="2">B3_TA06</strain>
    </source>
</reference>
<proteinExistence type="predicted"/>
<protein>
    <recommendedName>
        <fullName evidence="1">Endonuclease/exonuclease/phosphatase domain-containing protein</fullName>
    </recommendedName>
</protein>
<gene>
    <name evidence="2" type="ORF">CEE36_02595</name>
</gene>
<dbReference type="AlphaFoldDB" id="A0A532VA08"/>
<dbReference type="Gene3D" id="3.60.10.10">
    <property type="entry name" value="Endonuclease/exonuclease/phosphatase"/>
    <property type="match status" value="1"/>
</dbReference>